<dbReference type="EMBL" id="CADCXU010031245">
    <property type="protein sequence ID" value="CAB0017345.1"/>
    <property type="molecule type" value="Genomic_DNA"/>
</dbReference>
<reference evidence="1 2" key="1">
    <citation type="submission" date="2020-02" db="EMBL/GenBank/DDBJ databases">
        <authorList>
            <person name="Ferguson B K."/>
        </authorList>
    </citation>
    <scope>NUCLEOTIDE SEQUENCE [LARGE SCALE GENOMIC DNA]</scope>
</reference>
<feature type="non-terminal residue" evidence="1">
    <location>
        <position position="68"/>
    </location>
</feature>
<proteinExistence type="predicted"/>
<accession>A0A6H5HL26</accession>
<protein>
    <submittedName>
        <fullName evidence="1">Uncharacterized protein</fullName>
    </submittedName>
</protein>
<evidence type="ECO:0000313" key="1">
    <source>
        <dbReference type="EMBL" id="CAB0017345.1"/>
    </source>
</evidence>
<keyword evidence="2" id="KW-1185">Reference proteome</keyword>
<dbReference type="AlphaFoldDB" id="A0A6H5HL26"/>
<name>A0A6H5HL26_9HEMI</name>
<gene>
    <name evidence="1" type="ORF">NTEN_LOCUS21365</name>
</gene>
<sequence>MTAHKESYEFDRVGRSACLRTWRTARRIIWKNRVTRIGKFRNSAHFMRILVIAFLCQWQITRTFTTSR</sequence>
<evidence type="ECO:0000313" key="2">
    <source>
        <dbReference type="Proteomes" id="UP000479000"/>
    </source>
</evidence>
<organism evidence="1 2">
    <name type="scientific">Nesidiocoris tenuis</name>
    <dbReference type="NCBI Taxonomy" id="355587"/>
    <lineage>
        <taxon>Eukaryota</taxon>
        <taxon>Metazoa</taxon>
        <taxon>Ecdysozoa</taxon>
        <taxon>Arthropoda</taxon>
        <taxon>Hexapoda</taxon>
        <taxon>Insecta</taxon>
        <taxon>Pterygota</taxon>
        <taxon>Neoptera</taxon>
        <taxon>Paraneoptera</taxon>
        <taxon>Hemiptera</taxon>
        <taxon>Heteroptera</taxon>
        <taxon>Panheteroptera</taxon>
        <taxon>Cimicomorpha</taxon>
        <taxon>Miridae</taxon>
        <taxon>Dicyphina</taxon>
        <taxon>Nesidiocoris</taxon>
    </lineage>
</organism>
<dbReference type="Proteomes" id="UP000479000">
    <property type="component" value="Unassembled WGS sequence"/>
</dbReference>